<evidence type="ECO:0000313" key="2">
    <source>
        <dbReference type="Proteomes" id="UP000294835"/>
    </source>
</evidence>
<dbReference type="InterPro" id="IPR058240">
    <property type="entry name" value="rSAM_sf"/>
</dbReference>
<dbReference type="Proteomes" id="UP000294835">
    <property type="component" value="Unassembled WGS sequence"/>
</dbReference>
<proteinExistence type="predicted"/>
<dbReference type="SUPFAM" id="SSF102114">
    <property type="entry name" value="Radical SAM enzymes"/>
    <property type="match status" value="1"/>
</dbReference>
<dbReference type="InterPro" id="IPR053733">
    <property type="entry name" value="Heme_Transport_Util_sf"/>
</dbReference>
<dbReference type="EMBL" id="SLXP01000001">
    <property type="protein sequence ID" value="TCP44139.1"/>
    <property type="molecule type" value="Genomic_DNA"/>
</dbReference>
<protein>
    <submittedName>
        <fullName evidence="1">Uncharacterized protein</fullName>
    </submittedName>
</protein>
<dbReference type="AlphaFoldDB" id="A0A4R2Q6K2"/>
<dbReference type="SUPFAM" id="SSF144064">
    <property type="entry name" value="Heme iron utilization protein-like"/>
    <property type="match status" value="1"/>
</dbReference>
<dbReference type="Gene3D" id="3.40.1570.10">
    <property type="entry name" value="HemS/ChuS/ChuX like domains"/>
    <property type="match status" value="1"/>
</dbReference>
<keyword evidence="2" id="KW-1185">Reference proteome</keyword>
<gene>
    <name evidence="1" type="ORF">EV662_101226</name>
</gene>
<organism evidence="1 2">
    <name type="scientific">Rhodovulum marinum</name>
    <dbReference type="NCBI Taxonomy" id="320662"/>
    <lineage>
        <taxon>Bacteria</taxon>
        <taxon>Pseudomonadati</taxon>
        <taxon>Pseudomonadota</taxon>
        <taxon>Alphaproteobacteria</taxon>
        <taxon>Rhodobacterales</taxon>
        <taxon>Paracoccaceae</taxon>
        <taxon>Rhodovulum</taxon>
    </lineage>
</organism>
<comment type="caution">
    <text evidence="1">The sequence shown here is derived from an EMBL/GenBank/DDBJ whole genome shotgun (WGS) entry which is preliminary data.</text>
</comment>
<sequence>MLAQLSAGADRAVQQGHPLRAVYLVGGTPTALATRDLVRLIEGLRRHLPLAPDCEITLEGRIVSFGLEKARAKFDAHPGAALEDVASRGAGSVAHVLACLPEGEAVCVPGTAFEAVMAEIARWGEITLAPEVLA</sequence>
<accession>A0A4R2Q6K2</accession>
<reference evidence="1 2" key="1">
    <citation type="submission" date="2019-03" db="EMBL/GenBank/DDBJ databases">
        <title>Genomic Encyclopedia of Type Strains, Phase IV (KMG-IV): sequencing the most valuable type-strain genomes for metagenomic binning, comparative biology and taxonomic classification.</title>
        <authorList>
            <person name="Goeker M."/>
        </authorList>
    </citation>
    <scope>NUCLEOTIDE SEQUENCE [LARGE SCALE GENOMIC DNA]</scope>
    <source>
        <strain evidence="1 2">DSM 18063</strain>
    </source>
</reference>
<evidence type="ECO:0000313" key="1">
    <source>
        <dbReference type="EMBL" id="TCP44139.1"/>
    </source>
</evidence>
<name>A0A4R2Q6K2_9RHOB</name>